<proteinExistence type="inferred from homology"/>
<dbReference type="GO" id="GO:0007283">
    <property type="term" value="P:spermatogenesis"/>
    <property type="evidence" value="ECO:0007669"/>
    <property type="project" value="TreeGrafter"/>
</dbReference>
<comment type="caution">
    <text evidence="3">The sequence shown here is derived from an EMBL/GenBank/DDBJ whole genome shotgun (WGS) entry which is preliminary data.</text>
</comment>
<organism evidence="3 4">
    <name type="scientific">Frieseomelitta varia</name>
    <dbReference type="NCBI Taxonomy" id="561572"/>
    <lineage>
        <taxon>Eukaryota</taxon>
        <taxon>Metazoa</taxon>
        <taxon>Ecdysozoa</taxon>
        <taxon>Arthropoda</taxon>
        <taxon>Hexapoda</taxon>
        <taxon>Insecta</taxon>
        <taxon>Pterygota</taxon>
        <taxon>Neoptera</taxon>
        <taxon>Endopterygota</taxon>
        <taxon>Hymenoptera</taxon>
        <taxon>Apocrita</taxon>
        <taxon>Aculeata</taxon>
        <taxon>Apoidea</taxon>
        <taxon>Anthophila</taxon>
        <taxon>Apidae</taxon>
        <taxon>Frieseomelitta</taxon>
    </lineage>
</organism>
<feature type="region of interest" description="Disordered" evidence="2">
    <location>
        <begin position="42"/>
        <end position="69"/>
    </location>
</feature>
<feature type="region of interest" description="Disordered" evidence="2">
    <location>
        <begin position="85"/>
        <end position="109"/>
    </location>
</feature>
<sequence>MSCLEETQSDCKCQYTLMLTNEIVHEQFSEMKDSFNHVPSIHEVDEEETDEEETSDQESKTPILQDIEQPADLIKSTIDEDSIYSNDSFCSDESENESDGTNTTSKSLNESHLSSRIAIYACNQKDSKSEEERFENIVQKNEITDSVCYRSSISEDCSVKIRQIKNRRKNMSFTDEEIRKIEWENQILLRKIMAQQKSKEKILHESIPPTQISSSAINRKRLQKKIENENILLLQRIQQTKSRVMNNILKPGCRQTIL</sequence>
<comment type="similarity">
    <text evidence="1">Belongs to the CFAP97 family.</text>
</comment>
<dbReference type="AlphaFoldDB" id="A0A833SCC1"/>
<feature type="compositionally biased region" description="Polar residues" evidence="2">
    <location>
        <begin position="99"/>
        <end position="109"/>
    </location>
</feature>
<dbReference type="InterPro" id="IPR038791">
    <property type="entry name" value="Cfap97/Hemingway"/>
</dbReference>
<evidence type="ECO:0008006" key="5">
    <source>
        <dbReference type="Google" id="ProtNLM"/>
    </source>
</evidence>
<name>A0A833SCC1_9HYME</name>
<reference evidence="3" key="1">
    <citation type="submission" date="2019-11" db="EMBL/GenBank/DDBJ databases">
        <title>The nuclear and mitochondrial genomes of Frieseomelitta varia - a highly eusocial stingless bee (Meliponini) with a permanently sterile worker caste.</title>
        <authorList>
            <person name="Freitas F.C.P."/>
            <person name="Lourenco A.P."/>
            <person name="Nunes F.M.F."/>
            <person name="Paschoal A.R."/>
            <person name="Abreu F.C.P."/>
            <person name="Barbin F.O."/>
            <person name="Bataglia L."/>
            <person name="Cardoso-Junior C.A.M."/>
            <person name="Cervoni M.S."/>
            <person name="Silva S.R."/>
            <person name="Dalarmi F."/>
            <person name="Del Lama M.A."/>
            <person name="Depintor T.S."/>
            <person name="Ferreira K.M."/>
            <person name="Goria P.S."/>
            <person name="Jaskot M.C."/>
            <person name="Lago D.C."/>
            <person name="Luna-Lucena D."/>
            <person name="Moda L.M."/>
            <person name="Nascimento L."/>
            <person name="Pedrino M."/>
            <person name="Rabico F.O."/>
            <person name="Sanches F.C."/>
            <person name="Santos D.E."/>
            <person name="Santos C.G."/>
            <person name="Vieira J."/>
            <person name="Lopes T.F."/>
            <person name="Barchuk A.R."/>
            <person name="Hartfelder K."/>
            <person name="Simoes Z.L.P."/>
            <person name="Bitondi M.M.G."/>
            <person name="Pinheiro D.G."/>
        </authorList>
    </citation>
    <scope>NUCLEOTIDE SEQUENCE</scope>
    <source>
        <strain evidence="3">USP_RPSP 00005682</strain>
        <tissue evidence="3">Whole individual</tissue>
    </source>
</reference>
<dbReference type="PANTHER" id="PTHR23035">
    <property type="entry name" value="CILIA- AND FLAGELLA-ASSOCIATED PROTEIN 97-RELATED"/>
    <property type="match status" value="1"/>
</dbReference>
<dbReference type="PANTHER" id="PTHR23035:SF1">
    <property type="entry name" value="CILIA- AND FLAGELLA-ASSOCIATED PROTEIN 97"/>
    <property type="match status" value="1"/>
</dbReference>
<accession>A0A833SCC1</accession>
<gene>
    <name evidence="3" type="ORF">E2986_00263</name>
</gene>
<dbReference type="Proteomes" id="UP000655588">
    <property type="component" value="Unassembled WGS sequence"/>
</dbReference>
<evidence type="ECO:0000313" key="4">
    <source>
        <dbReference type="Proteomes" id="UP000655588"/>
    </source>
</evidence>
<feature type="compositionally biased region" description="Acidic residues" evidence="2">
    <location>
        <begin position="44"/>
        <end position="56"/>
    </location>
</feature>
<evidence type="ECO:0000313" key="3">
    <source>
        <dbReference type="EMBL" id="KAF3430352.1"/>
    </source>
</evidence>
<dbReference type="OrthoDB" id="515313at2759"/>
<evidence type="ECO:0000256" key="2">
    <source>
        <dbReference type="SAM" id="MobiDB-lite"/>
    </source>
</evidence>
<keyword evidence="4" id="KW-1185">Reference proteome</keyword>
<dbReference type="EMBL" id="WNWW01000068">
    <property type="protein sequence ID" value="KAF3430352.1"/>
    <property type="molecule type" value="Genomic_DNA"/>
</dbReference>
<evidence type="ECO:0000256" key="1">
    <source>
        <dbReference type="ARBA" id="ARBA00008315"/>
    </source>
</evidence>
<protein>
    <recommendedName>
        <fullName evidence="5">Cilia- and flagella-associated protein 97</fullName>
    </recommendedName>
</protein>
<dbReference type="Pfam" id="PF13879">
    <property type="entry name" value="Hmw_CFAP97"/>
    <property type="match status" value="1"/>
</dbReference>
<dbReference type="InterPro" id="IPR029488">
    <property type="entry name" value="Hmw/CFAP97"/>
</dbReference>